<organism evidence="11 12">
    <name type="scientific">Psilocybe cf. subviscida</name>
    <dbReference type="NCBI Taxonomy" id="2480587"/>
    <lineage>
        <taxon>Eukaryota</taxon>
        <taxon>Fungi</taxon>
        <taxon>Dikarya</taxon>
        <taxon>Basidiomycota</taxon>
        <taxon>Agaricomycotina</taxon>
        <taxon>Agaricomycetes</taxon>
        <taxon>Agaricomycetidae</taxon>
        <taxon>Agaricales</taxon>
        <taxon>Agaricineae</taxon>
        <taxon>Strophariaceae</taxon>
        <taxon>Psilocybe</taxon>
    </lineage>
</organism>
<evidence type="ECO:0000313" key="12">
    <source>
        <dbReference type="Proteomes" id="UP000567179"/>
    </source>
</evidence>
<dbReference type="PROSITE" id="PS50011">
    <property type="entry name" value="PROTEIN_KINASE_DOM"/>
    <property type="match status" value="1"/>
</dbReference>
<evidence type="ECO:0000256" key="6">
    <source>
        <dbReference type="ARBA" id="ARBA00022840"/>
    </source>
</evidence>
<evidence type="ECO:0000256" key="7">
    <source>
        <dbReference type="PROSITE-ProRule" id="PRU10141"/>
    </source>
</evidence>
<feature type="domain" description="Protein kinase" evidence="9">
    <location>
        <begin position="14"/>
        <end position="287"/>
    </location>
</feature>
<dbReference type="SMART" id="SM00133">
    <property type="entry name" value="S_TK_X"/>
    <property type="match status" value="1"/>
</dbReference>
<feature type="region of interest" description="Disordered" evidence="8">
    <location>
        <begin position="340"/>
        <end position="368"/>
    </location>
</feature>
<comment type="caution">
    <text evidence="11">The sequence shown here is derived from an EMBL/GenBank/DDBJ whole genome shotgun (WGS) entry which is preliminary data.</text>
</comment>
<dbReference type="AlphaFoldDB" id="A0A8H5F440"/>
<keyword evidence="6 7" id="KW-0067">ATP-binding</keyword>
<evidence type="ECO:0000259" key="10">
    <source>
        <dbReference type="PROSITE" id="PS51285"/>
    </source>
</evidence>
<name>A0A8H5F440_9AGAR</name>
<dbReference type="Gene3D" id="3.30.200.20">
    <property type="entry name" value="Phosphorylase Kinase, domain 1"/>
    <property type="match status" value="1"/>
</dbReference>
<dbReference type="InterPro" id="IPR008271">
    <property type="entry name" value="Ser/Thr_kinase_AS"/>
</dbReference>
<dbReference type="OrthoDB" id="63267at2759"/>
<dbReference type="InterPro" id="IPR011009">
    <property type="entry name" value="Kinase-like_dom_sf"/>
</dbReference>
<dbReference type="PANTHER" id="PTHR24351">
    <property type="entry name" value="RIBOSOMAL PROTEIN S6 KINASE"/>
    <property type="match status" value="1"/>
</dbReference>
<dbReference type="PROSITE" id="PS51285">
    <property type="entry name" value="AGC_KINASE_CTER"/>
    <property type="match status" value="1"/>
</dbReference>
<evidence type="ECO:0000256" key="8">
    <source>
        <dbReference type="SAM" id="MobiDB-lite"/>
    </source>
</evidence>
<reference evidence="11 12" key="1">
    <citation type="journal article" date="2020" name="ISME J.">
        <title>Uncovering the hidden diversity of litter-decomposition mechanisms in mushroom-forming fungi.</title>
        <authorList>
            <person name="Floudas D."/>
            <person name="Bentzer J."/>
            <person name="Ahren D."/>
            <person name="Johansson T."/>
            <person name="Persson P."/>
            <person name="Tunlid A."/>
        </authorList>
    </citation>
    <scope>NUCLEOTIDE SEQUENCE [LARGE SCALE GENOMIC DNA]</scope>
    <source>
        <strain evidence="11 12">CBS 101986</strain>
    </source>
</reference>
<evidence type="ECO:0000256" key="4">
    <source>
        <dbReference type="ARBA" id="ARBA00022741"/>
    </source>
</evidence>
<gene>
    <name evidence="11" type="ORF">D9619_000971</name>
</gene>
<dbReference type="InterPro" id="IPR017441">
    <property type="entry name" value="Protein_kinase_ATP_BS"/>
</dbReference>
<feature type="binding site" evidence="7">
    <location>
        <position position="53"/>
    </location>
    <ligand>
        <name>ATP</name>
        <dbReference type="ChEBI" id="CHEBI:30616"/>
    </ligand>
</feature>
<dbReference type="Gene3D" id="1.10.510.10">
    <property type="entry name" value="Transferase(Phosphotransferase) domain 1"/>
    <property type="match status" value="1"/>
</dbReference>
<feature type="compositionally biased region" description="Polar residues" evidence="8">
    <location>
        <begin position="344"/>
        <end position="357"/>
    </location>
</feature>
<dbReference type="GO" id="GO:0005524">
    <property type="term" value="F:ATP binding"/>
    <property type="evidence" value="ECO:0007669"/>
    <property type="project" value="UniProtKB-UniRule"/>
</dbReference>
<keyword evidence="5" id="KW-0418">Kinase</keyword>
<dbReference type="SUPFAM" id="SSF56112">
    <property type="entry name" value="Protein kinase-like (PK-like)"/>
    <property type="match status" value="1"/>
</dbReference>
<dbReference type="GO" id="GO:0004674">
    <property type="term" value="F:protein serine/threonine kinase activity"/>
    <property type="evidence" value="ECO:0007669"/>
    <property type="project" value="UniProtKB-KW"/>
</dbReference>
<dbReference type="SMART" id="SM00220">
    <property type="entry name" value="S_TKc"/>
    <property type="match status" value="1"/>
</dbReference>
<evidence type="ECO:0000256" key="2">
    <source>
        <dbReference type="ARBA" id="ARBA00022553"/>
    </source>
</evidence>
<evidence type="ECO:0000256" key="5">
    <source>
        <dbReference type="ARBA" id="ARBA00022777"/>
    </source>
</evidence>
<feature type="domain" description="AGC-kinase C-terminal" evidence="10">
    <location>
        <begin position="288"/>
        <end position="448"/>
    </location>
</feature>
<dbReference type="Pfam" id="PF00433">
    <property type="entry name" value="Pkinase_C"/>
    <property type="match status" value="1"/>
</dbReference>
<proteinExistence type="predicted"/>
<evidence type="ECO:0000313" key="11">
    <source>
        <dbReference type="EMBL" id="KAF5322543.1"/>
    </source>
</evidence>
<evidence type="ECO:0000259" key="9">
    <source>
        <dbReference type="PROSITE" id="PS50011"/>
    </source>
</evidence>
<keyword evidence="2" id="KW-0597">Phosphoprotein</keyword>
<sequence>MAIQTKRALTPRDFEFLKLIGRGTFGKVFQVRKRDTKRIYAMKVLSKKEIVAKKEVAHTIGERKILQRSLESPFLVGLKFSFQTDTDLYLVTDFKSGGELFWHLQRETRFSEERARFYIAELILALEHLHKYNIVYRDLKPENILLDATGHVALCDFGLSKADLRPDELTTTFCGTTEYLAPEILLDEHGYSKIVDFWSLGVLLFEMCCGWSPFYAEDTQQMYKNICFGKIRFPKGVICDEGKQFVKGVSVSSNCMTMGAYRLLNRNPKHRLGAQRDAEDLKEHPFFKGIDWAALARKEVTPPFKPVVESDESTNNFDPEFTSVDMRAVGVVDLMDLDEEDPSDTWTEQTLSASVHTPNGPLGSDRNTIQPLSSITNSAHGFVAPSSAQYSNTHQTSTPSAAGTNAIAIKQSGNKRPVLAAGSPLTSSVQENFRGFTYHGGESFAAPRREYFQARQQANGEQDEEEAQAEDVSEPTTEDELEDTQRSAGRYANARRRNKDLFDDDMS</sequence>
<evidence type="ECO:0000256" key="3">
    <source>
        <dbReference type="ARBA" id="ARBA00022679"/>
    </source>
</evidence>
<dbReference type="PROSITE" id="PS00107">
    <property type="entry name" value="PROTEIN_KINASE_ATP"/>
    <property type="match status" value="1"/>
</dbReference>
<evidence type="ECO:0008006" key="13">
    <source>
        <dbReference type="Google" id="ProtNLM"/>
    </source>
</evidence>
<dbReference type="FunFam" id="3.30.200.20:FF:000116">
    <property type="entry name" value="Non-specific serine/threonine protein kinase"/>
    <property type="match status" value="1"/>
</dbReference>
<dbReference type="EMBL" id="JAACJJ010000028">
    <property type="protein sequence ID" value="KAF5322543.1"/>
    <property type="molecule type" value="Genomic_DNA"/>
</dbReference>
<feature type="region of interest" description="Disordered" evidence="8">
    <location>
        <begin position="454"/>
        <end position="507"/>
    </location>
</feature>
<dbReference type="InterPro" id="IPR017892">
    <property type="entry name" value="Pkinase_C"/>
</dbReference>
<accession>A0A8H5F440</accession>
<dbReference type="Pfam" id="PF00069">
    <property type="entry name" value="Pkinase"/>
    <property type="match status" value="1"/>
</dbReference>
<keyword evidence="12" id="KW-1185">Reference proteome</keyword>
<dbReference type="FunFam" id="1.10.510.10:FF:000008">
    <property type="entry name" value="Non-specific serine/threonine protein kinase"/>
    <property type="match status" value="1"/>
</dbReference>
<protein>
    <recommendedName>
        <fullName evidence="13">Protein kinase domain-containing protein</fullName>
    </recommendedName>
</protein>
<dbReference type="PROSITE" id="PS00108">
    <property type="entry name" value="PROTEIN_KINASE_ST"/>
    <property type="match status" value="1"/>
</dbReference>
<dbReference type="Proteomes" id="UP000567179">
    <property type="component" value="Unassembled WGS sequence"/>
</dbReference>
<feature type="compositionally biased region" description="Acidic residues" evidence="8">
    <location>
        <begin position="461"/>
        <end position="482"/>
    </location>
</feature>
<dbReference type="InterPro" id="IPR000961">
    <property type="entry name" value="AGC-kinase_C"/>
</dbReference>
<dbReference type="InterPro" id="IPR000719">
    <property type="entry name" value="Prot_kinase_dom"/>
</dbReference>
<keyword evidence="4 7" id="KW-0547">Nucleotide-binding</keyword>
<keyword evidence="1" id="KW-0723">Serine/threonine-protein kinase</keyword>
<evidence type="ECO:0000256" key="1">
    <source>
        <dbReference type="ARBA" id="ARBA00022527"/>
    </source>
</evidence>
<keyword evidence="3" id="KW-0808">Transferase</keyword>